<comment type="caution">
    <text evidence="1">The sequence shown here is derived from an EMBL/GenBank/DDBJ whole genome shotgun (WGS) entry which is preliminary data.</text>
</comment>
<dbReference type="Proteomes" id="UP000253562">
    <property type="component" value="Unassembled WGS sequence"/>
</dbReference>
<dbReference type="EMBL" id="QPEX01000034">
    <property type="protein sequence ID" value="RCS44772.1"/>
    <property type="molecule type" value="Genomic_DNA"/>
</dbReference>
<accession>A0A368KQR6</accession>
<gene>
    <name evidence="1" type="ORF">DTL42_17825</name>
</gene>
<proteinExistence type="predicted"/>
<protein>
    <submittedName>
        <fullName evidence="1">Uncharacterized protein</fullName>
    </submittedName>
</protein>
<evidence type="ECO:0000313" key="1">
    <source>
        <dbReference type="EMBL" id="RCS44772.1"/>
    </source>
</evidence>
<reference evidence="1 2" key="1">
    <citation type="submission" date="2018-07" db="EMBL/GenBank/DDBJ databases">
        <title>Comparative genomes isolates from brazilian mangrove.</title>
        <authorList>
            <person name="De Araujo J.E."/>
            <person name="Taketani R.G."/>
            <person name="Silva M.C.P."/>
            <person name="Lourenco M.V."/>
            <person name="Oliveira V.M."/>
            <person name="Andreote F.D."/>
        </authorList>
    </citation>
    <scope>NUCLEOTIDE SEQUENCE [LARGE SCALE GENOMIC DNA]</scope>
    <source>
        <strain evidence="1 2">HEX PRIS-MGV</strain>
    </source>
</reference>
<name>A0A368KQR6_9BACT</name>
<sequence>MSEVKLAEVIDDSVDVAKGTKRLQDLEELAFAGELISRFDDLNNAPTGIKILDELIGDSKAYKSLKIALEERGFIVIEEVGVLDPGTLAQIRALPDGKSILYVDPKVTRYIHVLHD</sequence>
<organism evidence="1 2">
    <name type="scientific">Bremerella cremea</name>
    <dbReference type="NCBI Taxonomy" id="1031537"/>
    <lineage>
        <taxon>Bacteria</taxon>
        <taxon>Pseudomonadati</taxon>
        <taxon>Planctomycetota</taxon>
        <taxon>Planctomycetia</taxon>
        <taxon>Pirellulales</taxon>
        <taxon>Pirellulaceae</taxon>
        <taxon>Bremerella</taxon>
    </lineage>
</organism>
<dbReference type="AlphaFoldDB" id="A0A368KQR6"/>
<dbReference type="RefSeq" id="WP_114370458.1">
    <property type="nucleotide sequence ID" value="NZ_QPEX01000034.1"/>
</dbReference>
<evidence type="ECO:0000313" key="2">
    <source>
        <dbReference type="Proteomes" id="UP000253562"/>
    </source>
</evidence>